<dbReference type="GO" id="GO:0006879">
    <property type="term" value="P:intracellular iron ion homeostasis"/>
    <property type="evidence" value="ECO:0007669"/>
    <property type="project" value="TreeGrafter"/>
</dbReference>
<feature type="compositionally biased region" description="Low complexity" evidence="11">
    <location>
        <begin position="502"/>
        <end position="516"/>
    </location>
</feature>
<evidence type="ECO:0000256" key="3">
    <source>
        <dbReference type="ARBA" id="ARBA00022448"/>
    </source>
</evidence>
<organism evidence="14 15">
    <name type="scientific">Phialemonium atrogriseum</name>
    <dbReference type="NCBI Taxonomy" id="1093897"/>
    <lineage>
        <taxon>Eukaryota</taxon>
        <taxon>Fungi</taxon>
        <taxon>Dikarya</taxon>
        <taxon>Ascomycota</taxon>
        <taxon>Pezizomycotina</taxon>
        <taxon>Sordariomycetes</taxon>
        <taxon>Sordariomycetidae</taxon>
        <taxon>Cephalothecales</taxon>
        <taxon>Cephalothecaceae</taxon>
        <taxon>Phialemonium</taxon>
    </lineage>
</organism>
<evidence type="ECO:0000256" key="4">
    <source>
        <dbReference type="ARBA" id="ARBA00022692"/>
    </source>
</evidence>
<dbReference type="PROSITE" id="PS51384">
    <property type="entry name" value="FAD_FR"/>
    <property type="match status" value="1"/>
</dbReference>
<evidence type="ECO:0000256" key="11">
    <source>
        <dbReference type="SAM" id="MobiDB-lite"/>
    </source>
</evidence>
<evidence type="ECO:0000256" key="6">
    <source>
        <dbReference type="ARBA" id="ARBA00022989"/>
    </source>
</evidence>
<dbReference type="GO" id="GO:0000293">
    <property type="term" value="F:ferric-chelate reductase activity"/>
    <property type="evidence" value="ECO:0007669"/>
    <property type="project" value="UniProtKB-ARBA"/>
</dbReference>
<dbReference type="Pfam" id="PF08022">
    <property type="entry name" value="FAD_binding_8"/>
    <property type="match status" value="1"/>
</dbReference>
<evidence type="ECO:0000259" key="13">
    <source>
        <dbReference type="PROSITE" id="PS51384"/>
    </source>
</evidence>
<dbReference type="InterPro" id="IPR017927">
    <property type="entry name" value="FAD-bd_FR_type"/>
</dbReference>
<comment type="subcellular location">
    <subcellularLocation>
        <location evidence="1">Membrane</location>
        <topology evidence="1">Multi-pass membrane protein</topology>
    </subcellularLocation>
</comment>
<evidence type="ECO:0000256" key="1">
    <source>
        <dbReference type="ARBA" id="ARBA00004141"/>
    </source>
</evidence>
<feature type="region of interest" description="Disordered" evidence="11">
    <location>
        <begin position="482"/>
        <end position="518"/>
    </location>
</feature>
<evidence type="ECO:0000256" key="8">
    <source>
        <dbReference type="ARBA" id="ARBA00023065"/>
    </source>
</evidence>
<dbReference type="InterPro" id="IPR013112">
    <property type="entry name" value="FAD-bd_8"/>
</dbReference>
<comment type="similarity">
    <text evidence="2">Belongs to the ferric reductase (FRE) family.</text>
</comment>
<feature type="transmembrane region" description="Helical" evidence="12">
    <location>
        <begin position="59"/>
        <end position="80"/>
    </location>
</feature>
<gene>
    <name evidence="14" type="ORF">QBC33DRAFT_284567</name>
</gene>
<proteinExistence type="inferred from homology"/>
<feature type="region of interest" description="Disordered" evidence="11">
    <location>
        <begin position="1"/>
        <end position="38"/>
    </location>
</feature>
<dbReference type="InterPro" id="IPR039261">
    <property type="entry name" value="FNR_nucleotide-bd"/>
</dbReference>
<reference evidence="14" key="1">
    <citation type="submission" date="2023-06" db="EMBL/GenBank/DDBJ databases">
        <title>Genome-scale phylogeny and comparative genomics of the fungal order Sordariales.</title>
        <authorList>
            <consortium name="Lawrence Berkeley National Laboratory"/>
            <person name="Hensen N."/>
            <person name="Bonometti L."/>
            <person name="Westerberg I."/>
            <person name="Brannstrom I.O."/>
            <person name="Guillou S."/>
            <person name="Cros-Aarteil S."/>
            <person name="Calhoun S."/>
            <person name="Haridas S."/>
            <person name="Kuo A."/>
            <person name="Mondo S."/>
            <person name="Pangilinan J."/>
            <person name="Riley R."/>
            <person name="Labutti K."/>
            <person name="Andreopoulos B."/>
            <person name="Lipzen A."/>
            <person name="Chen C."/>
            <person name="Yanf M."/>
            <person name="Daum C."/>
            <person name="Ng V."/>
            <person name="Clum A."/>
            <person name="Steindorff A."/>
            <person name="Ohm R."/>
            <person name="Martin F."/>
            <person name="Silar P."/>
            <person name="Natvig D."/>
            <person name="Lalanne C."/>
            <person name="Gautier V."/>
            <person name="Ament-Velasquez S.L."/>
            <person name="Kruys A."/>
            <person name="Hutchinson M.I."/>
            <person name="Powell A.J."/>
            <person name="Barry K."/>
            <person name="Miller A.N."/>
            <person name="Grigoriev I.V."/>
            <person name="Debuchy R."/>
            <person name="Gladieux P."/>
            <person name="Thoren M.H."/>
            <person name="Johannesson H."/>
        </authorList>
    </citation>
    <scope>NUCLEOTIDE SEQUENCE</scope>
    <source>
        <strain evidence="14">8032-3</strain>
    </source>
</reference>
<dbReference type="AlphaFoldDB" id="A0AAJ0BS59"/>
<feature type="transmembrane region" description="Helical" evidence="12">
    <location>
        <begin position="150"/>
        <end position="170"/>
    </location>
</feature>
<feature type="compositionally biased region" description="Basic and acidic residues" evidence="11">
    <location>
        <begin position="486"/>
        <end position="499"/>
    </location>
</feature>
<evidence type="ECO:0000256" key="12">
    <source>
        <dbReference type="SAM" id="Phobius"/>
    </source>
</evidence>
<feature type="region of interest" description="Disordered" evidence="11">
    <location>
        <begin position="573"/>
        <end position="593"/>
    </location>
</feature>
<dbReference type="InterPro" id="IPR051410">
    <property type="entry name" value="Ferric/Cupric_Reductase"/>
</dbReference>
<keyword evidence="10" id="KW-0325">Glycoprotein</keyword>
<keyword evidence="9 12" id="KW-0472">Membrane</keyword>
<evidence type="ECO:0000256" key="10">
    <source>
        <dbReference type="ARBA" id="ARBA00023180"/>
    </source>
</evidence>
<feature type="transmembrane region" description="Helical" evidence="12">
    <location>
        <begin position="191"/>
        <end position="212"/>
    </location>
</feature>
<keyword evidence="15" id="KW-1185">Reference proteome</keyword>
<evidence type="ECO:0000313" key="15">
    <source>
        <dbReference type="Proteomes" id="UP001244011"/>
    </source>
</evidence>
<comment type="caution">
    <text evidence="14">The sequence shown here is derived from an EMBL/GenBank/DDBJ whole genome shotgun (WGS) entry which is preliminary data.</text>
</comment>
<evidence type="ECO:0000256" key="2">
    <source>
        <dbReference type="ARBA" id="ARBA00006278"/>
    </source>
</evidence>
<keyword evidence="8" id="KW-0406">Ion transport</keyword>
<dbReference type="CDD" id="cd06186">
    <property type="entry name" value="NOX_Duox_like_FAD_NADP"/>
    <property type="match status" value="1"/>
</dbReference>
<dbReference type="GeneID" id="85306464"/>
<keyword evidence="6 12" id="KW-1133">Transmembrane helix</keyword>
<dbReference type="RefSeq" id="XP_060278606.1">
    <property type="nucleotide sequence ID" value="XM_060423277.1"/>
</dbReference>
<dbReference type="GO" id="GO:0015677">
    <property type="term" value="P:copper ion import"/>
    <property type="evidence" value="ECO:0007669"/>
    <property type="project" value="TreeGrafter"/>
</dbReference>
<dbReference type="PANTHER" id="PTHR32361:SF9">
    <property type="entry name" value="FERRIC REDUCTASE TRANSMEMBRANE COMPONENT 3-RELATED"/>
    <property type="match status" value="1"/>
</dbReference>
<keyword evidence="5" id="KW-0249">Electron transport</keyword>
<feature type="transmembrane region" description="Helical" evidence="12">
    <location>
        <begin position="253"/>
        <end position="274"/>
    </location>
</feature>
<dbReference type="GO" id="GO:0006826">
    <property type="term" value="P:iron ion transport"/>
    <property type="evidence" value="ECO:0007669"/>
    <property type="project" value="TreeGrafter"/>
</dbReference>
<dbReference type="InterPro" id="IPR013121">
    <property type="entry name" value="Fe_red_NAD-bd_6"/>
</dbReference>
<dbReference type="Pfam" id="PF08030">
    <property type="entry name" value="NAD_binding_6"/>
    <property type="match status" value="1"/>
</dbReference>
<keyword evidence="3" id="KW-0813">Transport</keyword>
<protein>
    <submittedName>
        <fullName evidence="14">Ferric reductase NAD binding domain-containing protein</fullName>
    </submittedName>
</protein>
<feature type="domain" description="FAD-binding FR-type" evidence="13">
    <location>
        <begin position="289"/>
        <end position="401"/>
    </location>
</feature>
<accession>A0AAJ0BS59</accession>
<dbReference type="SUPFAM" id="SSF52343">
    <property type="entry name" value="Ferredoxin reductase-like, C-terminal NADP-linked domain"/>
    <property type="match status" value="1"/>
</dbReference>
<dbReference type="Gene3D" id="3.40.50.80">
    <property type="entry name" value="Nucleotide-binding domain of ferredoxin-NADP reductase (FNR) module"/>
    <property type="match status" value="1"/>
</dbReference>
<dbReference type="SFLD" id="SFLDS00052">
    <property type="entry name" value="Ferric_Reductase_Domain"/>
    <property type="match status" value="1"/>
</dbReference>
<evidence type="ECO:0000256" key="5">
    <source>
        <dbReference type="ARBA" id="ARBA00022982"/>
    </source>
</evidence>
<dbReference type="SFLD" id="SFLDG01168">
    <property type="entry name" value="Ferric_reductase_subgroup_(FRE"/>
    <property type="match status" value="1"/>
</dbReference>
<dbReference type="InterPro" id="IPR013130">
    <property type="entry name" value="Fe3_Rdtase_TM_dom"/>
</dbReference>
<evidence type="ECO:0000256" key="9">
    <source>
        <dbReference type="ARBA" id="ARBA00023136"/>
    </source>
</evidence>
<feature type="transmembrane region" description="Helical" evidence="12">
    <location>
        <begin position="227"/>
        <end position="246"/>
    </location>
</feature>
<dbReference type="GO" id="GO:0005886">
    <property type="term" value="C:plasma membrane"/>
    <property type="evidence" value="ECO:0007669"/>
    <property type="project" value="TreeGrafter"/>
</dbReference>
<feature type="transmembrane region" description="Helical" evidence="12">
    <location>
        <begin position="124"/>
        <end position="144"/>
    </location>
</feature>
<dbReference type="Proteomes" id="UP001244011">
    <property type="component" value="Unassembled WGS sequence"/>
</dbReference>
<dbReference type="PANTHER" id="PTHR32361">
    <property type="entry name" value="FERRIC/CUPRIC REDUCTASE TRANSMEMBRANE COMPONENT"/>
    <property type="match status" value="1"/>
</dbReference>
<keyword evidence="4 12" id="KW-0812">Transmembrane</keyword>
<name>A0AAJ0BS59_9PEZI</name>
<dbReference type="Pfam" id="PF01794">
    <property type="entry name" value="Ferric_reduct"/>
    <property type="match status" value="1"/>
</dbReference>
<feature type="compositionally biased region" description="Gly residues" evidence="11">
    <location>
        <begin position="8"/>
        <end position="38"/>
    </location>
</feature>
<evidence type="ECO:0000256" key="7">
    <source>
        <dbReference type="ARBA" id="ARBA00023002"/>
    </source>
</evidence>
<sequence length="652" mass="70355">MAWSGSGSSSGSGSGGSASGNSTWGGSGSGNGGGGGHASSGSWGGAAAIARQATNERQLAMFAAAICGLMGIFIILHWSRAIFSKVSHSSCSTMPLAAPFGAVTRCIRRLLIRKVPRFNSAGHALVVASYVGINAAICFTNLDFSVASNFAARAGWMTAGNLCFVVFLALKNTPLAFLTAYSYERLNCLHQIAGCTTFLFMAMHAITYTVYFSKKDLLRLLVEKEQIAAIIAGFAFLSATLSAIVLRRIWYELFYVVHLTCFMVGIACACFHQHELGKRIIIILLLAASMWVTDRAIRVGRAVYYASNNSATLYPLPNGGTRVVMKKVPTRAVPGKHFFVWIPAIRRFEMHPFTIVGTQPLEFIINSHNGFTGDLYKFAQAHPGAKLRASVDGPYGTFPDPMEYDKIVLIAGGSGASFTFGLAVNLLERMKETSTKSIVFIWTVRQHESLSWFTQHLQTLCTHDHSGKINLSLYVTRAPVSPEGRLNPRVESPDDDRTHTMSSSSSLGASPTASTPDVEKALARAKISLPPIAHHRSTLSDDIEKEMERERGLHVEHANKGKRVSAIETTTTTAAAEEAEDTEQHGNPRVTAGRPDAATLIRQAVNSTPSSQRVLIAACGPPGLMKVTRDATASVIRANGPAVELHCEQFSW</sequence>
<keyword evidence="7" id="KW-0560">Oxidoreductase</keyword>
<evidence type="ECO:0000313" key="14">
    <source>
        <dbReference type="EMBL" id="KAK1762393.1"/>
    </source>
</evidence>
<dbReference type="EMBL" id="MU839038">
    <property type="protein sequence ID" value="KAK1762393.1"/>
    <property type="molecule type" value="Genomic_DNA"/>
</dbReference>